<feature type="compositionally biased region" description="Basic and acidic residues" evidence="1">
    <location>
        <begin position="1"/>
        <end position="25"/>
    </location>
</feature>
<dbReference type="Proteomes" id="UP000789595">
    <property type="component" value="Unassembled WGS sequence"/>
</dbReference>
<dbReference type="AlphaFoldDB" id="A0A8J2X1N7"/>
<sequence>MRWLDADGTEREAEWQEPADPKQPNEDVCAAGQEEKYVWAVPTQEGFALQLNSLLSVLTLARRLKRTAVLMPLLFTGPHYRRDVALRRLPPTQRIDAYINISATLAHAPVRFAHFDDVYRKMPRSAKCVSCAMTPPPHVRCARGWDYAWCDREKVLRTRRPRCAAYYGEVRWPRECALCIYSAGFTPGVQLKDGDAWKLLRASVVLSDIYEAGALNVAADLVGSSYVALHLRRGDKKHTMEKYGLTVPAVLDRVSLIARGRSVIVATDDRSPATLNEVSKRGFRLADRAHLERHAIPSDSLSAYLVDLLICANADVWVGTMTGDNKSKQTALIRSLRKGRGRDVVKDVVLTRLP</sequence>
<reference evidence="2" key="1">
    <citation type="submission" date="2021-11" db="EMBL/GenBank/DDBJ databases">
        <authorList>
            <consortium name="Genoscope - CEA"/>
            <person name="William W."/>
        </authorList>
    </citation>
    <scope>NUCLEOTIDE SEQUENCE</scope>
</reference>
<evidence type="ECO:0000313" key="2">
    <source>
        <dbReference type="EMBL" id="CAH0375055.1"/>
    </source>
</evidence>
<evidence type="ECO:0000256" key="1">
    <source>
        <dbReference type="SAM" id="MobiDB-lite"/>
    </source>
</evidence>
<evidence type="ECO:0000313" key="3">
    <source>
        <dbReference type="Proteomes" id="UP000789595"/>
    </source>
</evidence>
<feature type="region of interest" description="Disordered" evidence="1">
    <location>
        <begin position="1"/>
        <end position="26"/>
    </location>
</feature>
<name>A0A8J2X1N7_9STRA</name>
<comment type="caution">
    <text evidence="2">The sequence shown here is derived from an EMBL/GenBank/DDBJ whole genome shotgun (WGS) entry which is preliminary data.</text>
</comment>
<dbReference type="OrthoDB" id="10456382at2759"/>
<keyword evidence="3" id="KW-1185">Reference proteome</keyword>
<organism evidence="2 3">
    <name type="scientific">Pelagomonas calceolata</name>
    <dbReference type="NCBI Taxonomy" id="35677"/>
    <lineage>
        <taxon>Eukaryota</taxon>
        <taxon>Sar</taxon>
        <taxon>Stramenopiles</taxon>
        <taxon>Ochrophyta</taxon>
        <taxon>Pelagophyceae</taxon>
        <taxon>Pelagomonadales</taxon>
        <taxon>Pelagomonadaceae</taxon>
        <taxon>Pelagomonas</taxon>
    </lineage>
</organism>
<accession>A0A8J2X1N7</accession>
<dbReference type="EMBL" id="CAKKNE010000004">
    <property type="protein sequence ID" value="CAH0375055.1"/>
    <property type="molecule type" value="Genomic_DNA"/>
</dbReference>
<proteinExistence type="predicted"/>
<protein>
    <submittedName>
        <fullName evidence="2">Uncharacterized protein</fullName>
    </submittedName>
</protein>
<gene>
    <name evidence="2" type="ORF">PECAL_4P23750</name>
</gene>
<dbReference type="Gene3D" id="3.40.50.11350">
    <property type="match status" value="1"/>
</dbReference>